<feature type="transmembrane region" description="Helical" evidence="5">
    <location>
        <begin position="366"/>
        <end position="389"/>
    </location>
</feature>
<organism evidence="7 8">
    <name type="scientific">Halalkalibacillus sediminis</name>
    <dbReference type="NCBI Taxonomy" id="2018042"/>
    <lineage>
        <taxon>Bacteria</taxon>
        <taxon>Bacillati</taxon>
        <taxon>Bacillota</taxon>
        <taxon>Bacilli</taxon>
        <taxon>Bacillales</taxon>
        <taxon>Bacillaceae</taxon>
        <taxon>Halalkalibacillus</taxon>
    </lineage>
</organism>
<sequence length="392" mass="45774">MNQNYKLNITYLIAIFIILILFFNTLGLMTAEPFRGYGRITDHWTLYISFFILMTLVYINKDVWNKYNFLYLCISLFVLLYVLSHFINNNFAHNQDLLLFILTLCFMLAIIHLKWNQKLITGIGFVTFIMNCLYIYHWSINGQPMIKYSGLFTNTNLAGVYFFTLLCFQIYAVNRKSIVLKIVFIAGILMSLLLAYVTSSRTVLLAILTIIASWVLFKLSRKLFPYLIYIVLLFNLVFLYGYGLLANSEQANYLNELSREYFNKNFFSGRETIWNKAIEYGLESPFFGHGVGVSPQDFLPESHYVHVHNQYLQIFLESGFIGLALFIFLIIVIWRYLLKNIHLQIVQWSAFIFLGLLVYQNTEISLFFNMPSIGLLHWFLISIGVSTSIKNS</sequence>
<dbReference type="InterPro" id="IPR051533">
    <property type="entry name" value="WaaL-like"/>
</dbReference>
<dbReference type="OrthoDB" id="2809944at2"/>
<feature type="transmembrane region" description="Helical" evidence="5">
    <location>
        <begin position="178"/>
        <end position="197"/>
    </location>
</feature>
<dbReference type="InterPro" id="IPR007016">
    <property type="entry name" value="O-antigen_ligase-rel_domated"/>
</dbReference>
<dbReference type="PANTHER" id="PTHR37422:SF13">
    <property type="entry name" value="LIPOPOLYSACCHARIDE BIOSYNTHESIS PROTEIN PA4999-RELATED"/>
    <property type="match status" value="1"/>
</dbReference>
<evidence type="ECO:0000256" key="2">
    <source>
        <dbReference type="ARBA" id="ARBA00022692"/>
    </source>
</evidence>
<feature type="transmembrane region" description="Helical" evidence="5">
    <location>
        <begin position="341"/>
        <end position="360"/>
    </location>
</feature>
<feature type="transmembrane region" description="Helical" evidence="5">
    <location>
        <begin position="311"/>
        <end position="334"/>
    </location>
</feature>
<feature type="transmembrane region" description="Helical" evidence="5">
    <location>
        <begin position="67"/>
        <end position="87"/>
    </location>
</feature>
<keyword evidence="3 5" id="KW-1133">Transmembrane helix</keyword>
<dbReference type="PANTHER" id="PTHR37422">
    <property type="entry name" value="TEICHURONIC ACID BIOSYNTHESIS PROTEIN TUAE"/>
    <property type="match status" value="1"/>
</dbReference>
<name>A0A2I0QTV2_9BACI</name>
<evidence type="ECO:0000256" key="1">
    <source>
        <dbReference type="ARBA" id="ARBA00004141"/>
    </source>
</evidence>
<feature type="transmembrane region" description="Helical" evidence="5">
    <location>
        <begin position="43"/>
        <end position="60"/>
    </location>
</feature>
<evidence type="ECO:0000259" key="6">
    <source>
        <dbReference type="Pfam" id="PF04932"/>
    </source>
</evidence>
<proteinExistence type="predicted"/>
<evidence type="ECO:0000256" key="3">
    <source>
        <dbReference type="ARBA" id="ARBA00022989"/>
    </source>
</evidence>
<dbReference type="GO" id="GO:0016020">
    <property type="term" value="C:membrane"/>
    <property type="evidence" value="ECO:0007669"/>
    <property type="project" value="UniProtKB-SubCell"/>
</dbReference>
<feature type="transmembrane region" description="Helical" evidence="5">
    <location>
        <begin position="12"/>
        <end position="31"/>
    </location>
</feature>
<gene>
    <name evidence="7" type="ORF">CEY16_07575</name>
</gene>
<feature type="transmembrane region" description="Helical" evidence="5">
    <location>
        <begin position="151"/>
        <end position="171"/>
    </location>
</feature>
<feature type="transmembrane region" description="Helical" evidence="5">
    <location>
        <begin position="226"/>
        <end position="245"/>
    </location>
</feature>
<protein>
    <recommendedName>
        <fullName evidence="6">O-antigen ligase-related domain-containing protein</fullName>
    </recommendedName>
</protein>
<keyword evidence="4 5" id="KW-0472">Membrane</keyword>
<reference evidence="7 8" key="1">
    <citation type="submission" date="2017-06" db="EMBL/GenBank/DDBJ databases">
        <title>the draft geome sequence of Illustriluteabacillus marina B3227.</title>
        <authorList>
            <person name="He R.-H."/>
            <person name="Du Z.-J."/>
        </authorList>
    </citation>
    <scope>NUCLEOTIDE SEQUENCE [LARGE SCALE GENOMIC DNA]</scope>
    <source>
        <strain evidence="7 8">B3227</strain>
    </source>
</reference>
<dbReference type="Proteomes" id="UP000243524">
    <property type="component" value="Unassembled WGS sequence"/>
</dbReference>
<feature type="transmembrane region" description="Helical" evidence="5">
    <location>
        <begin position="203"/>
        <end position="219"/>
    </location>
</feature>
<keyword evidence="2 5" id="KW-0812">Transmembrane</keyword>
<comment type="subcellular location">
    <subcellularLocation>
        <location evidence="1">Membrane</location>
        <topology evidence="1">Multi-pass membrane protein</topology>
    </subcellularLocation>
</comment>
<dbReference type="EMBL" id="PJNH01000002">
    <property type="protein sequence ID" value="PKR77782.1"/>
    <property type="molecule type" value="Genomic_DNA"/>
</dbReference>
<feature type="transmembrane region" description="Helical" evidence="5">
    <location>
        <begin position="119"/>
        <end position="139"/>
    </location>
</feature>
<dbReference type="Pfam" id="PF04932">
    <property type="entry name" value="Wzy_C"/>
    <property type="match status" value="1"/>
</dbReference>
<evidence type="ECO:0000313" key="8">
    <source>
        <dbReference type="Proteomes" id="UP000243524"/>
    </source>
</evidence>
<feature type="domain" description="O-antigen ligase-related" evidence="6">
    <location>
        <begin position="187"/>
        <end position="327"/>
    </location>
</feature>
<keyword evidence="8" id="KW-1185">Reference proteome</keyword>
<evidence type="ECO:0000256" key="5">
    <source>
        <dbReference type="SAM" id="Phobius"/>
    </source>
</evidence>
<feature type="transmembrane region" description="Helical" evidence="5">
    <location>
        <begin position="93"/>
        <end position="112"/>
    </location>
</feature>
<accession>A0A2I0QTV2</accession>
<evidence type="ECO:0000313" key="7">
    <source>
        <dbReference type="EMBL" id="PKR77782.1"/>
    </source>
</evidence>
<dbReference type="AlphaFoldDB" id="A0A2I0QTV2"/>
<comment type="caution">
    <text evidence="7">The sequence shown here is derived from an EMBL/GenBank/DDBJ whole genome shotgun (WGS) entry which is preliminary data.</text>
</comment>
<evidence type="ECO:0000256" key="4">
    <source>
        <dbReference type="ARBA" id="ARBA00023136"/>
    </source>
</evidence>
<dbReference type="RefSeq" id="WP_101331390.1">
    <property type="nucleotide sequence ID" value="NZ_PJNH01000002.1"/>
</dbReference>